<evidence type="ECO:0000256" key="1">
    <source>
        <dbReference type="SAM" id="MobiDB-lite"/>
    </source>
</evidence>
<dbReference type="InterPro" id="IPR012337">
    <property type="entry name" value="RNaseH-like_sf"/>
</dbReference>
<dbReference type="InterPro" id="IPR036397">
    <property type="entry name" value="RNaseH_sf"/>
</dbReference>
<feature type="domain" description="Integrase catalytic" evidence="2">
    <location>
        <begin position="1"/>
        <end position="76"/>
    </location>
</feature>
<gene>
    <name evidence="3" type="ORF">GTW20_21085</name>
</gene>
<dbReference type="SUPFAM" id="SSF53098">
    <property type="entry name" value="Ribonuclease H-like"/>
    <property type="match status" value="1"/>
</dbReference>
<comment type="caution">
    <text evidence="3">The sequence shown here is derived from an EMBL/GenBank/DDBJ whole genome shotgun (WGS) entry which is preliminary data.</text>
</comment>
<evidence type="ECO:0000313" key="4">
    <source>
        <dbReference type="Proteomes" id="UP000467124"/>
    </source>
</evidence>
<dbReference type="AlphaFoldDB" id="A0A7K2IXX9"/>
<dbReference type="PANTHER" id="PTHR46889">
    <property type="entry name" value="TRANSPOSASE INSF FOR INSERTION SEQUENCE IS3B-RELATED"/>
    <property type="match status" value="1"/>
</dbReference>
<name>A0A7K2IXX9_9ACTN</name>
<dbReference type="InterPro" id="IPR001584">
    <property type="entry name" value="Integrase_cat-core"/>
</dbReference>
<dbReference type="Gene3D" id="3.30.420.10">
    <property type="entry name" value="Ribonuclease H-like superfamily/Ribonuclease H"/>
    <property type="match status" value="1"/>
</dbReference>
<dbReference type="PANTHER" id="PTHR46889:SF4">
    <property type="entry name" value="TRANSPOSASE INSO FOR INSERTION SEQUENCE ELEMENT IS911B-RELATED"/>
    <property type="match status" value="1"/>
</dbReference>
<reference evidence="3 4" key="1">
    <citation type="journal article" date="2019" name="Nat. Commun.">
        <title>The antimicrobial potential of Streptomyces from insect microbiomes.</title>
        <authorList>
            <person name="Chevrette M.G."/>
            <person name="Carlson C.M."/>
            <person name="Ortega H.E."/>
            <person name="Thomas C."/>
            <person name="Ananiev G.E."/>
            <person name="Barns K.J."/>
            <person name="Book A.J."/>
            <person name="Cagnazzo J."/>
            <person name="Carlos C."/>
            <person name="Flanigan W."/>
            <person name="Grubbs K.J."/>
            <person name="Horn H.A."/>
            <person name="Hoffmann F.M."/>
            <person name="Klassen J.L."/>
            <person name="Knack J.J."/>
            <person name="Lewin G.R."/>
            <person name="McDonald B.R."/>
            <person name="Muller L."/>
            <person name="Melo W.G.P."/>
            <person name="Pinto-Tomas A.A."/>
            <person name="Schmitz A."/>
            <person name="Wendt-Pienkowski E."/>
            <person name="Wildman S."/>
            <person name="Zhao M."/>
            <person name="Zhang F."/>
            <person name="Bugni T.S."/>
            <person name="Andes D.R."/>
            <person name="Pupo M.T."/>
            <person name="Currie C.R."/>
        </authorList>
    </citation>
    <scope>NUCLEOTIDE SEQUENCE [LARGE SCALE GENOMIC DNA]</scope>
    <source>
        <strain evidence="3 4">SID5840</strain>
    </source>
</reference>
<feature type="region of interest" description="Disordered" evidence="1">
    <location>
        <begin position="74"/>
        <end position="107"/>
    </location>
</feature>
<dbReference type="Pfam" id="PF00665">
    <property type="entry name" value="rve"/>
    <property type="match status" value="1"/>
</dbReference>
<dbReference type="Proteomes" id="UP000467124">
    <property type="component" value="Unassembled WGS sequence"/>
</dbReference>
<dbReference type="EMBL" id="WWHY01000001">
    <property type="protein sequence ID" value="MYR34674.1"/>
    <property type="molecule type" value="Genomic_DNA"/>
</dbReference>
<feature type="compositionally biased region" description="Low complexity" evidence="1">
    <location>
        <begin position="87"/>
        <end position="107"/>
    </location>
</feature>
<dbReference type="GO" id="GO:0015074">
    <property type="term" value="P:DNA integration"/>
    <property type="evidence" value="ECO:0007669"/>
    <property type="project" value="InterPro"/>
</dbReference>
<protein>
    <submittedName>
        <fullName evidence="3">DDE-type integrase/transposase/recombinase</fullName>
    </submittedName>
</protein>
<dbReference type="InterPro" id="IPR050900">
    <property type="entry name" value="Transposase_IS3/IS150/IS904"/>
</dbReference>
<organism evidence="3 4">
    <name type="scientific">Nocardiopsis alba</name>
    <dbReference type="NCBI Taxonomy" id="53437"/>
    <lineage>
        <taxon>Bacteria</taxon>
        <taxon>Bacillati</taxon>
        <taxon>Actinomycetota</taxon>
        <taxon>Actinomycetes</taxon>
        <taxon>Streptosporangiales</taxon>
        <taxon>Nocardiopsidaceae</taxon>
        <taxon>Nocardiopsis</taxon>
    </lineage>
</organism>
<accession>A0A7K2IXX9</accession>
<proteinExistence type="predicted"/>
<evidence type="ECO:0000313" key="3">
    <source>
        <dbReference type="EMBL" id="MYR34674.1"/>
    </source>
</evidence>
<dbReference type="GO" id="GO:0003676">
    <property type="term" value="F:nucleic acid binding"/>
    <property type="evidence" value="ECO:0007669"/>
    <property type="project" value="InterPro"/>
</dbReference>
<evidence type="ECO:0000259" key="2">
    <source>
        <dbReference type="Pfam" id="PF00665"/>
    </source>
</evidence>
<sequence length="107" mass="12020">MWVANVTYIRTFTGWVYAAFVIDVCSRRVVGWQVSRSLRTDLALDALEMAMWNRSHVSRRIDSLVHHSDRGVQYTIHSRDNKSGPGTSTPCSTATRTAAPTPRARSP</sequence>